<dbReference type="Gene3D" id="1.20.1250.20">
    <property type="entry name" value="MFS general substrate transporter like domains"/>
    <property type="match status" value="1"/>
</dbReference>
<dbReference type="HOGENOM" id="CLU_1513523_0_0_1"/>
<keyword evidence="2 5" id="KW-0812">Transmembrane</keyword>
<dbReference type="PANTHER" id="PTHR10924">
    <property type="entry name" value="MAJOR FACILITATOR SUPERFAMILY PROTEIN-RELATED"/>
    <property type="match status" value="1"/>
</dbReference>
<organism evidence="6 7">
    <name type="scientific">Globisporangium ultimum (strain ATCC 200006 / CBS 805.95 / DAOM BR144)</name>
    <name type="common">Pythium ultimum</name>
    <dbReference type="NCBI Taxonomy" id="431595"/>
    <lineage>
        <taxon>Eukaryota</taxon>
        <taxon>Sar</taxon>
        <taxon>Stramenopiles</taxon>
        <taxon>Oomycota</taxon>
        <taxon>Peronosporomycetes</taxon>
        <taxon>Pythiales</taxon>
        <taxon>Pythiaceae</taxon>
        <taxon>Globisporangium</taxon>
    </lineage>
</organism>
<dbReference type="EnsemblProtists" id="PYU1_T001468">
    <property type="protein sequence ID" value="PYU1_T001468"/>
    <property type="gene ID" value="PYU1_G001468"/>
</dbReference>
<feature type="transmembrane region" description="Helical" evidence="5">
    <location>
        <begin position="102"/>
        <end position="123"/>
    </location>
</feature>
<evidence type="ECO:0000256" key="4">
    <source>
        <dbReference type="ARBA" id="ARBA00023136"/>
    </source>
</evidence>
<dbReference type="InterPro" id="IPR036259">
    <property type="entry name" value="MFS_trans_sf"/>
</dbReference>
<keyword evidence="4 5" id="KW-0472">Membrane</keyword>
<keyword evidence="7" id="KW-1185">Reference proteome</keyword>
<sequence>MEDDGEYGTFLDSPGKCTSNAATVHNNTERPYDGGRKWLMVAILSVLSGVNQAICYSYAPIASIAESRWQQRLHSTELITVYFVSYIPCSFLGSWLMDKKGLRYGVLLGALLQALGALVRYAATNGEYKRYDHEAGIIRPEALQSKASTNLDKMPSFLPVTVKQPLLSGKSSNPSKSA</sequence>
<dbReference type="InParanoid" id="K3W927"/>
<evidence type="ECO:0000256" key="5">
    <source>
        <dbReference type="SAM" id="Phobius"/>
    </source>
</evidence>
<dbReference type="Proteomes" id="UP000019132">
    <property type="component" value="Unassembled WGS sequence"/>
</dbReference>
<dbReference type="eggNOG" id="KOG2563">
    <property type="taxonomic scope" value="Eukaryota"/>
</dbReference>
<dbReference type="AlphaFoldDB" id="K3W927"/>
<evidence type="ECO:0000256" key="1">
    <source>
        <dbReference type="ARBA" id="ARBA00004141"/>
    </source>
</evidence>
<reference evidence="7" key="1">
    <citation type="journal article" date="2010" name="Genome Biol.">
        <title>Genome sequence of the necrotrophic plant pathogen Pythium ultimum reveals original pathogenicity mechanisms and effector repertoire.</title>
        <authorList>
            <person name="Levesque C.A."/>
            <person name="Brouwer H."/>
            <person name="Cano L."/>
            <person name="Hamilton J.P."/>
            <person name="Holt C."/>
            <person name="Huitema E."/>
            <person name="Raffaele S."/>
            <person name="Robideau G.P."/>
            <person name="Thines M."/>
            <person name="Win J."/>
            <person name="Zerillo M.M."/>
            <person name="Beakes G.W."/>
            <person name="Boore J.L."/>
            <person name="Busam D."/>
            <person name="Dumas B."/>
            <person name="Ferriera S."/>
            <person name="Fuerstenberg S.I."/>
            <person name="Gachon C.M."/>
            <person name="Gaulin E."/>
            <person name="Govers F."/>
            <person name="Grenville-Briggs L."/>
            <person name="Horner N."/>
            <person name="Hostetler J."/>
            <person name="Jiang R.H."/>
            <person name="Johnson J."/>
            <person name="Krajaejun T."/>
            <person name="Lin H."/>
            <person name="Meijer H.J."/>
            <person name="Moore B."/>
            <person name="Morris P."/>
            <person name="Phuntmart V."/>
            <person name="Puiu D."/>
            <person name="Shetty J."/>
            <person name="Stajich J.E."/>
            <person name="Tripathy S."/>
            <person name="Wawra S."/>
            <person name="van West P."/>
            <person name="Whitty B.R."/>
            <person name="Coutinho P.M."/>
            <person name="Henrissat B."/>
            <person name="Martin F."/>
            <person name="Thomas P.D."/>
            <person name="Tyler B.M."/>
            <person name="De Vries R.P."/>
            <person name="Kamoun S."/>
            <person name="Yandell M."/>
            <person name="Tisserat N."/>
            <person name="Buell C.R."/>
        </authorList>
    </citation>
    <scope>NUCLEOTIDE SEQUENCE</scope>
    <source>
        <strain evidence="7">DAOM:BR144</strain>
    </source>
</reference>
<protein>
    <submittedName>
        <fullName evidence="6">Uncharacterized protein</fullName>
    </submittedName>
</protein>
<dbReference type="GO" id="GO:0016020">
    <property type="term" value="C:membrane"/>
    <property type="evidence" value="ECO:0007669"/>
    <property type="project" value="UniProtKB-SubCell"/>
</dbReference>
<feature type="transmembrane region" description="Helical" evidence="5">
    <location>
        <begin position="79"/>
        <end position="96"/>
    </location>
</feature>
<dbReference type="VEuPathDB" id="FungiDB:PYU1_G001468"/>
<dbReference type="InterPro" id="IPR049680">
    <property type="entry name" value="FLVCR1-2_SLC49-like"/>
</dbReference>
<dbReference type="PANTHER" id="PTHR10924:SF6">
    <property type="entry name" value="SOLUTE CARRIER FAMILY 49 MEMBER A3"/>
    <property type="match status" value="1"/>
</dbReference>
<reference evidence="7" key="2">
    <citation type="submission" date="2010-04" db="EMBL/GenBank/DDBJ databases">
        <authorList>
            <person name="Buell R."/>
            <person name="Hamilton J."/>
            <person name="Hostetler J."/>
        </authorList>
    </citation>
    <scope>NUCLEOTIDE SEQUENCE [LARGE SCALE GENOMIC DNA]</scope>
    <source>
        <strain evidence="7">DAOM:BR144</strain>
    </source>
</reference>
<accession>K3W927</accession>
<evidence type="ECO:0000313" key="6">
    <source>
        <dbReference type="EnsemblProtists" id="PYU1_T001468"/>
    </source>
</evidence>
<comment type="subcellular location">
    <subcellularLocation>
        <location evidence="1">Membrane</location>
        <topology evidence="1">Multi-pass membrane protein</topology>
    </subcellularLocation>
</comment>
<dbReference type="SUPFAM" id="SSF103473">
    <property type="entry name" value="MFS general substrate transporter"/>
    <property type="match status" value="1"/>
</dbReference>
<name>K3W927_GLOUD</name>
<feature type="transmembrane region" description="Helical" evidence="5">
    <location>
        <begin position="38"/>
        <end position="59"/>
    </location>
</feature>
<evidence type="ECO:0000256" key="3">
    <source>
        <dbReference type="ARBA" id="ARBA00022989"/>
    </source>
</evidence>
<evidence type="ECO:0000256" key="2">
    <source>
        <dbReference type="ARBA" id="ARBA00022692"/>
    </source>
</evidence>
<dbReference type="EMBL" id="GL376626">
    <property type="status" value="NOT_ANNOTATED_CDS"/>
    <property type="molecule type" value="Genomic_DNA"/>
</dbReference>
<keyword evidence="3 5" id="KW-1133">Transmembrane helix</keyword>
<reference evidence="6" key="3">
    <citation type="submission" date="2015-02" db="UniProtKB">
        <authorList>
            <consortium name="EnsemblProtists"/>
        </authorList>
    </citation>
    <scope>IDENTIFICATION</scope>
    <source>
        <strain evidence="6">DAOM BR144</strain>
    </source>
</reference>
<evidence type="ECO:0000313" key="7">
    <source>
        <dbReference type="Proteomes" id="UP000019132"/>
    </source>
</evidence>
<proteinExistence type="predicted"/>